<accession>A0A0M3KCX7</accession>
<evidence type="ECO:0000256" key="6">
    <source>
        <dbReference type="SAM" id="MobiDB-lite"/>
    </source>
</evidence>
<dbReference type="InterPro" id="IPR009432">
    <property type="entry name" value="DUF1075"/>
</dbReference>
<comment type="subcellular location">
    <subcellularLocation>
        <location evidence="1">Membrane</location>
        <topology evidence="1">Single-pass membrane protein</topology>
    </subcellularLocation>
</comment>
<evidence type="ECO:0000256" key="7">
    <source>
        <dbReference type="SAM" id="Phobius"/>
    </source>
</evidence>
<feature type="compositionally biased region" description="Basic and acidic residues" evidence="6">
    <location>
        <begin position="40"/>
        <end position="50"/>
    </location>
</feature>
<dbReference type="WBParaSite" id="ASIM_0001882901-mRNA-1">
    <property type="protein sequence ID" value="ASIM_0001882901-mRNA-1"/>
    <property type="gene ID" value="ASIM_0001882901"/>
</dbReference>
<evidence type="ECO:0000256" key="5">
    <source>
        <dbReference type="ARBA" id="ARBA00023136"/>
    </source>
</evidence>
<evidence type="ECO:0000313" key="10">
    <source>
        <dbReference type="WBParaSite" id="ASIM_0001882901-mRNA-1"/>
    </source>
</evidence>
<dbReference type="GO" id="GO:0016020">
    <property type="term" value="C:membrane"/>
    <property type="evidence" value="ECO:0007669"/>
    <property type="project" value="UniProtKB-SubCell"/>
</dbReference>
<sequence>MLARRVATLLASTEQRLVLQRYSVRLASTKATTTTAAPTENKDAANEKPKPPHIPHATKESFIRDMDASRAKMEHNAENGLKPTPMQRHFLVLTRLYHRRDEIPEYVAFGTMMRMHNRMRVVFIFVGVLIFYTFFLCFEKAMAFKVGKDKAEGRNVNLTERIRSGTPAA</sequence>
<evidence type="ECO:0000313" key="9">
    <source>
        <dbReference type="Proteomes" id="UP000267096"/>
    </source>
</evidence>
<comment type="similarity">
    <text evidence="2">Belongs to the UPF0389 family.</text>
</comment>
<dbReference type="Proteomes" id="UP000267096">
    <property type="component" value="Unassembled WGS sequence"/>
</dbReference>
<evidence type="ECO:0000256" key="2">
    <source>
        <dbReference type="ARBA" id="ARBA00007363"/>
    </source>
</evidence>
<dbReference type="Pfam" id="PF06388">
    <property type="entry name" value="DUF1075"/>
    <property type="match status" value="1"/>
</dbReference>
<reference evidence="8 9" key="2">
    <citation type="submission" date="2018-11" db="EMBL/GenBank/DDBJ databases">
        <authorList>
            <consortium name="Pathogen Informatics"/>
        </authorList>
    </citation>
    <scope>NUCLEOTIDE SEQUENCE [LARGE SCALE GENOMIC DNA]</scope>
</reference>
<evidence type="ECO:0000256" key="1">
    <source>
        <dbReference type="ARBA" id="ARBA00004167"/>
    </source>
</evidence>
<dbReference type="AlphaFoldDB" id="A0A0M3KCX7"/>
<keyword evidence="4 7" id="KW-1133">Transmembrane helix</keyword>
<reference evidence="10" key="1">
    <citation type="submission" date="2017-02" db="UniProtKB">
        <authorList>
            <consortium name="WormBaseParasite"/>
        </authorList>
    </citation>
    <scope>IDENTIFICATION</scope>
</reference>
<keyword evidence="3 7" id="KW-0812">Transmembrane</keyword>
<evidence type="ECO:0000256" key="4">
    <source>
        <dbReference type="ARBA" id="ARBA00022989"/>
    </source>
</evidence>
<gene>
    <name evidence="8" type="ORF">ASIM_LOCUS18224</name>
</gene>
<dbReference type="OrthoDB" id="8193498at2759"/>
<name>A0A0M3KCX7_ANISI</name>
<feature type="transmembrane region" description="Helical" evidence="7">
    <location>
        <begin position="121"/>
        <end position="143"/>
    </location>
</feature>
<dbReference type="EMBL" id="UYRR01035195">
    <property type="protein sequence ID" value="VDK63864.1"/>
    <property type="molecule type" value="Genomic_DNA"/>
</dbReference>
<keyword evidence="5 7" id="KW-0472">Membrane</keyword>
<protein>
    <submittedName>
        <fullName evidence="8 10">Uncharacterized protein</fullName>
    </submittedName>
</protein>
<evidence type="ECO:0000313" key="8">
    <source>
        <dbReference type="EMBL" id="VDK63864.1"/>
    </source>
</evidence>
<proteinExistence type="inferred from homology"/>
<feature type="compositionally biased region" description="Low complexity" evidence="6">
    <location>
        <begin position="30"/>
        <end position="39"/>
    </location>
</feature>
<feature type="region of interest" description="Disordered" evidence="6">
    <location>
        <begin position="30"/>
        <end position="57"/>
    </location>
</feature>
<organism evidence="10">
    <name type="scientific">Anisakis simplex</name>
    <name type="common">Herring worm</name>
    <dbReference type="NCBI Taxonomy" id="6269"/>
    <lineage>
        <taxon>Eukaryota</taxon>
        <taxon>Metazoa</taxon>
        <taxon>Ecdysozoa</taxon>
        <taxon>Nematoda</taxon>
        <taxon>Chromadorea</taxon>
        <taxon>Rhabditida</taxon>
        <taxon>Spirurina</taxon>
        <taxon>Ascaridomorpha</taxon>
        <taxon>Ascaridoidea</taxon>
        <taxon>Anisakidae</taxon>
        <taxon>Anisakis</taxon>
        <taxon>Anisakis simplex complex</taxon>
    </lineage>
</organism>
<dbReference type="PANTHER" id="PTHR13674:SF5">
    <property type="entry name" value="UPF0389 PROTEIN CG9231"/>
    <property type="match status" value="1"/>
</dbReference>
<dbReference type="PANTHER" id="PTHR13674">
    <property type="entry name" value="GROWTH AND TRANSFORMATION-DEPENDENT PROTEIN"/>
    <property type="match status" value="1"/>
</dbReference>
<evidence type="ECO:0000256" key="3">
    <source>
        <dbReference type="ARBA" id="ARBA00022692"/>
    </source>
</evidence>
<keyword evidence="9" id="KW-1185">Reference proteome</keyword>